<organism evidence="2 4">
    <name type="scientific">Methanohalophilus euhalobius</name>
    <dbReference type="NCBI Taxonomy" id="51203"/>
    <lineage>
        <taxon>Archaea</taxon>
        <taxon>Methanobacteriati</taxon>
        <taxon>Methanobacteriota</taxon>
        <taxon>Stenosarchaea group</taxon>
        <taxon>Methanomicrobia</taxon>
        <taxon>Methanosarcinales</taxon>
        <taxon>Methanosarcinaceae</taxon>
        <taxon>Methanohalophilus</taxon>
    </lineage>
</organism>
<accession>A0A285F520</accession>
<proteinExistence type="predicted"/>
<dbReference type="Proteomes" id="UP000295404">
    <property type="component" value="Unassembled WGS sequence"/>
</dbReference>
<reference evidence="4" key="2">
    <citation type="submission" date="2017-09" db="EMBL/GenBank/DDBJ databases">
        <authorList>
            <person name="Varghese N."/>
            <person name="Submissions S."/>
        </authorList>
    </citation>
    <scope>NUCLEOTIDE SEQUENCE [LARGE SCALE GENOMIC DNA]</scope>
    <source>
        <strain evidence="4">WG-1MB</strain>
    </source>
</reference>
<dbReference type="EMBL" id="SMMS01000001">
    <property type="protein sequence ID" value="TCL12301.1"/>
    <property type="molecule type" value="Genomic_DNA"/>
</dbReference>
<dbReference type="Proteomes" id="UP000217726">
    <property type="component" value="Unassembled WGS sequence"/>
</dbReference>
<name>A0A285F520_9EURY</name>
<evidence type="ECO:0000313" key="2">
    <source>
        <dbReference type="EMBL" id="SNY06378.1"/>
    </source>
</evidence>
<sequence length="158" mass="18517">MIQSFFRLYIRPNPKIFATKISDTLKYIVCHCIFILNTQIASKKIHYSKVLLDDFTPVYVLSTDYNFLFWITRSISSKISYTDMKSLVCFLSPKVVGDCLAFILSMNFEISPKEGLEEIMLEIVDIERTNTNYNRYSKRMVIHLAYFHQPVYLLSKGI</sequence>
<evidence type="ECO:0000313" key="4">
    <source>
        <dbReference type="Proteomes" id="UP000217726"/>
    </source>
</evidence>
<gene>
    <name evidence="1" type="ORF">B0H22_103138</name>
    <name evidence="3" type="ORF">C7960_1540</name>
    <name evidence="2" type="ORF">SAMN06295989_103100</name>
</gene>
<dbReference type="EMBL" id="PVBU01000003">
    <property type="protein sequence ID" value="PQV43126.1"/>
    <property type="molecule type" value="Genomic_DNA"/>
</dbReference>
<evidence type="ECO:0000313" key="3">
    <source>
        <dbReference type="EMBL" id="TCL12301.1"/>
    </source>
</evidence>
<keyword evidence="4" id="KW-1185">Reference proteome</keyword>
<evidence type="ECO:0000313" key="5">
    <source>
        <dbReference type="Proteomes" id="UP000251060"/>
    </source>
</evidence>
<reference evidence="1 5" key="3">
    <citation type="submission" date="2018-02" db="EMBL/GenBank/DDBJ databases">
        <title>Subsurface microbial communities from deep shales in Ohio and West Virginia, USA.</title>
        <authorList>
            <person name="Wrighton K."/>
        </authorList>
    </citation>
    <scope>NUCLEOTIDE SEQUENCE [LARGE SCALE GENOMIC DNA]</scope>
    <source>
        <strain evidence="1 5">DSM 10369</strain>
        <strain evidence="3 6">WG1_MB</strain>
    </source>
</reference>
<dbReference type="EMBL" id="OBDR01000003">
    <property type="protein sequence ID" value="SNY06378.1"/>
    <property type="molecule type" value="Genomic_DNA"/>
</dbReference>
<evidence type="ECO:0000313" key="6">
    <source>
        <dbReference type="Proteomes" id="UP000295404"/>
    </source>
</evidence>
<dbReference type="Proteomes" id="UP000251060">
    <property type="component" value="Unassembled WGS sequence"/>
</dbReference>
<protein>
    <submittedName>
        <fullName evidence="2">Uncharacterized protein</fullName>
    </submittedName>
</protein>
<reference evidence="2" key="1">
    <citation type="submission" date="2017-09" db="EMBL/GenBank/DDBJ databases">
        <authorList>
            <person name="Ehlers B."/>
            <person name="Leendertz F.H."/>
        </authorList>
    </citation>
    <scope>NUCLEOTIDE SEQUENCE [LARGE SCALE GENOMIC DNA]</scope>
    <source>
        <strain evidence="2">WG-1MB</strain>
    </source>
</reference>
<evidence type="ECO:0000313" key="1">
    <source>
        <dbReference type="EMBL" id="PQV43126.1"/>
    </source>
</evidence>
<dbReference type="AlphaFoldDB" id="A0A285F520"/>